<evidence type="ECO:0000256" key="6">
    <source>
        <dbReference type="ARBA" id="ARBA00022723"/>
    </source>
</evidence>
<feature type="compositionally biased region" description="Polar residues" evidence="8">
    <location>
        <begin position="1050"/>
        <end position="1059"/>
    </location>
</feature>
<dbReference type="GO" id="GO:0042054">
    <property type="term" value="F:histone methyltransferase activity"/>
    <property type="evidence" value="ECO:0007669"/>
    <property type="project" value="InterPro"/>
</dbReference>
<dbReference type="PROSITE" id="PS50867">
    <property type="entry name" value="PRE_SET"/>
    <property type="match status" value="1"/>
</dbReference>
<feature type="region of interest" description="Disordered" evidence="8">
    <location>
        <begin position="1045"/>
        <end position="1071"/>
    </location>
</feature>
<dbReference type="AlphaFoldDB" id="A0A7R9PXJ1"/>
<evidence type="ECO:0000313" key="12">
    <source>
        <dbReference type="EMBL" id="CAD7624017.1"/>
    </source>
</evidence>
<dbReference type="InterPro" id="IPR003616">
    <property type="entry name" value="Post-SET_dom"/>
</dbReference>
<reference evidence="12" key="1">
    <citation type="submission" date="2020-11" db="EMBL/GenBank/DDBJ databases">
        <authorList>
            <person name="Tran Van P."/>
        </authorList>
    </citation>
    <scope>NUCLEOTIDE SEQUENCE</scope>
</reference>
<dbReference type="PROSITE" id="PS50868">
    <property type="entry name" value="POST_SET"/>
    <property type="match status" value="1"/>
</dbReference>
<evidence type="ECO:0000259" key="11">
    <source>
        <dbReference type="PROSITE" id="PS50868"/>
    </source>
</evidence>
<evidence type="ECO:0000259" key="10">
    <source>
        <dbReference type="PROSITE" id="PS50867"/>
    </source>
</evidence>
<sequence length="1237" mass="138275">MPTVSLFTTRAIKPYEELTYDYGNQLIDMYDFSGADDSQSVSSASDSYKTATMDVTQEVDSNGNCNGVTNGVSNGVSNGLSNGVVNGETSGVSNCVANGGGESRPAADRPERLALKRIECTHLSTNNVTKHVVNKKSAKESTSVEEEEEELAISSWDEFDKFVDYVKWAVGNGLQDLAALYRLSDHKHSVDELRANKKLVRQLKNQMKTNIGHFLSLKFDRLKPETNNQERQRAMRAVKGVAIILRLKDNGFETLTDWFKFIDRRSEMAKRLARFADKCNKVIAEKREGVRISVANDYDLEVPVLEQYVCECVYDKSLFPKSTIKSCECDDCFKDRKTCCPSRTASFPMVYNQKGLLRDDILNEIENPMIIECTECKCGADCPNRVIQRGRRYRLQIYRPPDAAVRGWAVRALQRIPSGAFVSNYTGEVVSSSEANKRPNIYFYLKNTHDRSAVDDSQSVSGAGDSVNTTKDLTEEADSNGNDVSTGVANGGGESRPAADRPERLALKRIELYAMDACFTHWCPLLRVTFTYTLFETMPKRNPKSVTKKSAKSYALVEEEEEEELAIVWESLAIVNLEITSNESRDTADTNDSETVNGRHPPKESWDELDAFTKYLKRVVSHGFDDLAVLYRMSDHKHTVAELRANQKLVVTLKTEIEAKVRDFFVQKFERKTNLERNRAMQAVKDVAKQLRLAANGFPTLTDWFDFIDQRSKVAKRLARFVNKCNKEITETGEGLEISVANDYDLEVPELEEYVGECVYDSRETPKLTATDAEKYTIPSCECQDCFKQQDECCTPPGIPMIYDRKGLLQKTILNKINNPMIFECNRNCKCGADCPNRVIQRGRRYRLQIYRPPDAAERGWAVRALERIPSGAFVSNYSGEVISSTEADKRPNIYLFDAIWPMNRWIGTVDDRANEYVIDAYKCGNVSRFINHSCEPNCAVFYSYINSDNKQLPTVSLFTTRAIKPYEELTYDYGNAFTTAPTNVTEEADSTGNCNGVANGVSNGVSNGVANDVTTGGGESRPAADDSQSVTSADHSFNTTIDLTEEADSNGNGVSTGVANGGGESRSAADRPERLVLKRIDCNCGSKYCRKSLQISGHKKRPQIEISLILLGFWSSSPSFSTLINLLVLHLSLQKCLLFHIFHLFSHFFSLLFSGRHVLPVLLLLPPLVSLIRLQTLQCLHFVGLPGVQYLLPELRGRADGTLHTTITTVRLGVRLMATTGGDRRLIAASVIVIMA</sequence>
<dbReference type="InterPro" id="IPR007728">
    <property type="entry name" value="Pre-SET_dom"/>
</dbReference>
<evidence type="ECO:0008006" key="14">
    <source>
        <dbReference type="Google" id="ProtNLM"/>
    </source>
</evidence>
<dbReference type="InterPro" id="IPR001214">
    <property type="entry name" value="SET_dom"/>
</dbReference>
<dbReference type="GO" id="GO:0008757">
    <property type="term" value="F:S-adenosylmethionine-dependent methyltransferase activity"/>
    <property type="evidence" value="ECO:0007669"/>
    <property type="project" value="UniProtKB-ARBA"/>
</dbReference>
<evidence type="ECO:0000313" key="13">
    <source>
        <dbReference type="Proteomes" id="UP000759131"/>
    </source>
</evidence>
<dbReference type="CDD" id="cd08161">
    <property type="entry name" value="SET"/>
    <property type="match status" value="1"/>
</dbReference>
<dbReference type="InterPro" id="IPR050973">
    <property type="entry name" value="H3K9_Histone-Lys_N-MTase"/>
</dbReference>
<dbReference type="GO" id="GO:0008270">
    <property type="term" value="F:zinc ion binding"/>
    <property type="evidence" value="ECO:0007669"/>
    <property type="project" value="InterPro"/>
</dbReference>
<dbReference type="Pfam" id="PF00856">
    <property type="entry name" value="SET"/>
    <property type="match status" value="1"/>
</dbReference>
<dbReference type="SUPFAM" id="SSF82199">
    <property type="entry name" value="SET domain"/>
    <property type="match status" value="2"/>
</dbReference>
<dbReference type="EMBL" id="OC856615">
    <property type="protein sequence ID" value="CAD7624017.1"/>
    <property type="molecule type" value="Genomic_DNA"/>
</dbReference>
<dbReference type="GO" id="GO:0005634">
    <property type="term" value="C:nucleus"/>
    <property type="evidence" value="ECO:0007669"/>
    <property type="project" value="InterPro"/>
</dbReference>
<protein>
    <recommendedName>
        <fullName evidence="14">Histone-lysine N-methyltransferase</fullName>
    </recommendedName>
</protein>
<feature type="compositionally biased region" description="Polar residues" evidence="8">
    <location>
        <begin position="479"/>
        <end position="488"/>
    </location>
</feature>
<feature type="region of interest" description="Disordered" evidence="8">
    <location>
        <begin position="454"/>
        <end position="500"/>
    </location>
</feature>
<dbReference type="Proteomes" id="UP000759131">
    <property type="component" value="Unassembled WGS sequence"/>
</dbReference>
<evidence type="ECO:0000256" key="7">
    <source>
        <dbReference type="ARBA" id="ARBA00022833"/>
    </source>
</evidence>
<keyword evidence="13" id="KW-1185">Reference proteome</keyword>
<gene>
    <name evidence="12" type="ORF">OSB1V03_LOCUS4464</name>
</gene>
<feature type="domain" description="Post-SET" evidence="11">
    <location>
        <begin position="1079"/>
        <end position="1095"/>
    </location>
</feature>
<dbReference type="GO" id="GO:0008170">
    <property type="term" value="F:N-methyltransferase activity"/>
    <property type="evidence" value="ECO:0007669"/>
    <property type="project" value="UniProtKB-ARBA"/>
</dbReference>
<feature type="compositionally biased region" description="Polar residues" evidence="8">
    <location>
        <begin position="1006"/>
        <end position="1015"/>
    </location>
</feature>
<keyword evidence="7" id="KW-0862">Zinc</keyword>
<dbReference type="OrthoDB" id="6511226at2759"/>
<proteinExistence type="predicted"/>
<accession>A0A7R9PXJ1</accession>
<dbReference type="EMBL" id="CAJPIZ010002040">
    <property type="protein sequence ID" value="CAG2104447.1"/>
    <property type="molecule type" value="Genomic_DNA"/>
</dbReference>
<dbReference type="Pfam" id="PF05033">
    <property type="entry name" value="Pre-SET"/>
    <property type="match status" value="2"/>
</dbReference>
<keyword evidence="6" id="KW-0479">Metal-binding</keyword>
<dbReference type="SMART" id="SM00317">
    <property type="entry name" value="SET"/>
    <property type="match status" value="2"/>
</dbReference>
<dbReference type="GO" id="GO:0005694">
    <property type="term" value="C:chromosome"/>
    <property type="evidence" value="ECO:0007669"/>
    <property type="project" value="UniProtKB-SubCell"/>
</dbReference>
<dbReference type="PROSITE" id="PS50280">
    <property type="entry name" value="SET"/>
    <property type="match status" value="1"/>
</dbReference>
<evidence type="ECO:0000256" key="5">
    <source>
        <dbReference type="ARBA" id="ARBA00022691"/>
    </source>
</evidence>
<dbReference type="PANTHER" id="PTHR46223">
    <property type="entry name" value="HISTONE-LYSINE N-METHYLTRANSFERASE SUV39H"/>
    <property type="match status" value="1"/>
</dbReference>
<evidence type="ECO:0000256" key="4">
    <source>
        <dbReference type="ARBA" id="ARBA00022679"/>
    </source>
</evidence>
<feature type="domain" description="SET" evidence="9">
    <location>
        <begin position="846"/>
        <end position="975"/>
    </location>
</feature>
<evidence type="ECO:0000259" key="9">
    <source>
        <dbReference type="PROSITE" id="PS50280"/>
    </source>
</evidence>
<evidence type="ECO:0000256" key="3">
    <source>
        <dbReference type="ARBA" id="ARBA00022603"/>
    </source>
</evidence>
<keyword evidence="3" id="KW-0489">Methyltransferase</keyword>
<name>A0A7R9PXJ1_9ACAR</name>
<evidence type="ECO:0000256" key="8">
    <source>
        <dbReference type="SAM" id="MobiDB-lite"/>
    </source>
</evidence>
<comment type="subcellular location">
    <subcellularLocation>
        <location evidence="1">Chromosome</location>
    </subcellularLocation>
</comment>
<keyword evidence="4" id="KW-0808">Transferase</keyword>
<dbReference type="PANTHER" id="PTHR46223:SF3">
    <property type="entry name" value="HISTONE-LYSINE N-METHYLTRANSFERASE SET-23"/>
    <property type="match status" value="1"/>
</dbReference>
<dbReference type="Gene3D" id="2.170.270.10">
    <property type="entry name" value="SET domain"/>
    <property type="match status" value="2"/>
</dbReference>
<feature type="region of interest" description="Disordered" evidence="8">
    <location>
        <begin position="1006"/>
        <end position="1033"/>
    </location>
</feature>
<keyword evidence="5" id="KW-0949">S-adenosyl-L-methionine</keyword>
<feature type="domain" description="Pre-SET" evidence="10">
    <location>
        <begin position="779"/>
        <end position="843"/>
    </location>
</feature>
<dbReference type="InterPro" id="IPR046341">
    <property type="entry name" value="SET_dom_sf"/>
</dbReference>
<evidence type="ECO:0000256" key="2">
    <source>
        <dbReference type="ARBA" id="ARBA00022454"/>
    </source>
</evidence>
<dbReference type="GO" id="GO:0032259">
    <property type="term" value="P:methylation"/>
    <property type="evidence" value="ECO:0007669"/>
    <property type="project" value="UniProtKB-KW"/>
</dbReference>
<keyword evidence="2" id="KW-0158">Chromosome</keyword>
<organism evidence="12">
    <name type="scientific">Medioppia subpectinata</name>
    <dbReference type="NCBI Taxonomy" id="1979941"/>
    <lineage>
        <taxon>Eukaryota</taxon>
        <taxon>Metazoa</taxon>
        <taxon>Ecdysozoa</taxon>
        <taxon>Arthropoda</taxon>
        <taxon>Chelicerata</taxon>
        <taxon>Arachnida</taxon>
        <taxon>Acari</taxon>
        <taxon>Acariformes</taxon>
        <taxon>Sarcoptiformes</taxon>
        <taxon>Oribatida</taxon>
        <taxon>Brachypylina</taxon>
        <taxon>Oppioidea</taxon>
        <taxon>Oppiidae</taxon>
        <taxon>Medioppia</taxon>
    </lineage>
</organism>
<evidence type="ECO:0000256" key="1">
    <source>
        <dbReference type="ARBA" id="ARBA00004286"/>
    </source>
</evidence>
<feature type="compositionally biased region" description="Polar residues" evidence="8">
    <location>
        <begin position="455"/>
        <end position="471"/>
    </location>
</feature>